<dbReference type="GO" id="GO:0050660">
    <property type="term" value="F:flavin adenine dinucleotide binding"/>
    <property type="evidence" value="ECO:0007669"/>
    <property type="project" value="InterPro"/>
</dbReference>
<dbReference type="Pfam" id="PF01207">
    <property type="entry name" value="Dus"/>
    <property type="match status" value="1"/>
</dbReference>
<dbReference type="Gene3D" id="1.10.1200.80">
    <property type="entry name" value="Putative flavin oxidoreducatase, domain 2"/>
    <property type="match status" value="1"/>
</dbReference>
<keyword evidence="6" id="KW-0560">Oxidoreductase</keyword>
<reference evidence="8" key="1">
    <citation type="journal article" date="2014" name="Front. Microbiol.">
        <title>High frequency of phylogenetically diverse reductive dehalogenase-homologous genes in deep subseafloor sedimentary metagenomes.</title>
        <authorList>
            <person name="Kawai M."/>
            <person name="Futagami T."/>
            <person name="Toyoda A."/>
            <person name="Takaki Y."/>
            <person name="Nishi S."/>
            <person name="Hori S."/>
            <person name="Arai W."/>
            <person name="Tsubouchi T."/>
            <person name="Morono Y."/>
            <person name="Uchiyama I."/>
            <person name="Ito T."/>
            <person name="Fujiyama A."/>
            <person name="Inagaki F."/>
            <person name="Takami H."/>
        </authorList>
    </citation>
    <scope>NUCLEOTIDE SEQUENCE</scope>
    <source>
        <strain evidence="8">Expedition CK06-06</strain>
    </source>
</reference>
<keyword evidence="3" id="KW-0288">FMN</keyword>
<dbReference type="Gene3D" id="3.20.20.70">
    <property type="entry name" value="Aldolase class I"/>
    <property type="match status" value="1"/>
</dbReference>
<sequence>ERPIGIQIFGSNAESMKEAARIIETDFHPDVIDINLGCPVKKVTKTGAGAALLKDLRKLEGIVKGVVSSVNIPVSAKIRLGWDKNNSIKVSKVLEDCGISFLIVHARRAKDGYNIKADWSVFERIKRNITIPLVANGDIEKPDDATYLLNEIGVDAIMIGRGAIGRPWVFGKMKDFIKYGRCSAEPTLHERIKVFLRQIELMEESIDEERTVRRIKKQISYYLKGIPETKNKTHEILTTKRLDKMVSLISGLISNTYIAGSRRLYPV</sequence>
<dbReference type="PANTHER" id="PTHR45846">
    <property type="entry name" value="TRNA-DIHYDROURIDINE(47) SYNTHASE [NAD(P)(+)]-LIKE"/>
    <property type="match status" value="1"/>
</dbReference>
<evidence type="ECO:0000259" key="7">
    <source>
        <dbReference type="Pfam" id="PF01207"/>
    </source>
</evidence>
<evidence type="ECO:0000313" key="8">
    <source>
        <dbReference type="EMBL" id="GAH26314.1"/>
    </source>
</evidence>
<name>X1FA85_9ZZZZ</name>
<proteinExistence type="predicted"/>
<dbReference type="AlphaFoldDB" id="X1FA85"/>
<keyword evidence="2" id="KW-0285">Flavoprotein</keyword>
<dbReference type="PANTHER" id="PTHR45846:SF1">
    <property type="entry name" value="TRNA-DIHYDROURIDINE(47) SYNTHASE [NAD(P)(+)]-LIKE"/>
    <property type="match status" value="1"/>
</dbReference>
<feature type="domain" description="DUS-like FMN-binding" evidence="7">
    <location>
        <begin position="2"/>
        <end position="232"/>
    </location>
</feature>
<comment type="cofactor">
    <cofactor evidence="1">
        <name>FMN</name>
        <dbReference type="ChEBI" id="CHEBI:58210"/>
    </cofactor>
</comment>
<dbReference type="InterPro" id="IPR018517">
    <property type="entry name" value="tRNA_hU_synthase_CS"/>
</dbReference>
<protein>
    <recommendedName>
        <fullName evidence="7">DUS-like FMN-binding domain-containing protein</fullName>
    </recommendedName>
</protein>
<evidence type="ECO:0000256" key="5">
    <source>
        <dbReference type="ARBA" id="ARBA00022857"/>
    </source>
</evidence>
<dbReference type="SUPFAM" id="SSF51395">
    <property type="entry name" value="FMN-linked oxidoreductases"/>
    <property type="match status" value="1"/>
</dbReference>
<dbReference type="InterPro" id="IPR024036">
    <property type="entry name" value="tRNA-dHydroUridine_Synthase_C"/>
</dbReference>
<evidence type="ECO:0000256" key="6">
    <source>
        <dbReference type="ARBA" id="ARBA00023002"/>
    </source>
</evidence>
<dbReference type="GO" id="GO:0003723">
    <property type="term" value="F:RNA binding"/>
    <property type="evidence" value="ECO:0007669"/>
    <property type="project" value="TreeGrafter"/>
</dbReference>
<dbReference type="InterPro" id="IPR013785">
    <property type="entry name" value="Aldolase_TIM"/>
</dbReference>
<evidence type="ECO:0000256" key="2">
    <source>
        <dbReference type="ARBA" id="ARBA00022630"/>
    </source>
</evidence>
<evidence type="ECO:0000256" key="1">
    <source>
        <dbReference type="ARBA" id="ARBA00001917"/>
    </source>
</evidence>
<dbReference type="CDD" id="cd02801">
    <property type="entry name" value="DUS_like_FMN"/>
    <property type="match status" value="1"/>
</dbReference>
<dbReference type="EMBL" id="BARU01000890">
    <property type="protein sequence ID" value="GAH26314.1"/>
    <property type="molecule type" value="Genomic_DNA"/>
</dbReference>
<feature type="non-terminal residue" evidence="8">
    <location>
        <position position="1"/>
    </location>
</feature>
<evidence type="ECO:0000256" key="4">
    <source>
        <dbReference type="ARBA" id="ARBA00022694"/>
    </source>
</evidence>
<dbReference type="InterPro" id="IPR035587">
    <property type="entry name" value="DUS-like_FMN-bd"/>
</dbReference>
<keyword evidence="4" id="KW-0819">tRNA processing</keyword>
<organism evidence="8">
    <name type="scientific">marine sediment metagenome</name>
    <dbReference type="NCBI Taxonomy" id="412755"/>
    <lineage>
        <taxon>unclassified sequences</taxon>
        <taxon>metagenomes</taxon>
        <taxon>ecological metagenomes</taxon>
    </lineage>
</organism>
<comment type="caution">
    <text evidence="8">The sequence shown here is derived from an EMBL/GenBank/DDBJ whole genome shotgun (WGS) entry which is preliminary data.</text>
</comment>
<dbReference type="PROSITE" id="PS01136">
    <property type="entry name" value="UPF0034"/>
    <property type="match status" value="1"/>
</dbReference>
<evidence type="ECO:0000256" key="3">
    <source>
        <dbReference type="ARBA" id="ARBA00022643"/>
    </source>
</evidence>
<keyword evidence="5" id="KW-0521">NADP</keyword>
<dbReference type="GO" id="GO:0017150">
    <property type="term" value="F:tRNA dihydrouridine synthase activity"/>
    <property type="evidence" value="ECO:0007669"/>
    <property type="project" value="InterPro"/>
</dbReference>
<gene>
    <name evidence="8" type="ORF">S03H2_02609</name>
</gene>
<accession>X1FA85</accession>